<dbReference type="InterPro" id="IPR022409">
    <property type="entry name" value="PKD/Chitinase_dom"/>
</dbReference>
<dbReference type="InterPro" id="IPR013783">
    <property type="entry name" value="Ig-like_fold"/>
</dbReference>
<sequence length="332" mass="37747">MKTTSNTNYHIDRSIILFFIGVIIISASVFGYRLANHTPCDIVDFSFDSSSLRVGEIIRFKDKTKGIVNEREWDFGDSTKIDTRIAPFHTYEHPGQYTVRLRINGNCEGITQTLTIKEKAFVLDSTKLARFKVPVSIEVGKELRIKDETKNARTWEWRFGETADVNSTDKNPKYVYKTPGLKTITLIVNGDVRYGTKKKINVLPKPSLVDNKPVRRVPRNSPKSTIPYAPTIGVAPISDKPKETKAPFIGLNKLKEKLLLVADEKQTAKNFNEYLCGNLNLSIVVNRKKTTFIEFCQRIKGKGIKIKELEIVRAENNCIKNLVIRYSKTGLF</sequence>
<protein>
    <submittedName>
        <fullName evidence="3">PKD domain-containing protein</fullName>
    </submittedName>
</protein>
<dbReference type="Gene3D" id="2.60.40.10">
    <property type="entry name" value="Immunoglobulins"/>
    <property type="match status" value="2"/>
</dbReference>
<feature type="domain" description="PKD" evidence="2">
    <location>
        <begin position="41"/>
        <end position="116"/>
    </location>
</feature>
<evidence type="ECO:0000259" key="2">
    <source>
        <dbReference type="PROSITE" id="PS50093"/>
    </source>
</evidence>
<keyword evidence="1" id="KW-0472">Membrane</keyword>
<keyword evidence="1" id="KW-1133">Transmembrane helix</keyword>
<dbReference type="InterPro" id="IPR000601">
    <property type="entry name" value="PKD_dom"/>
</dbReference>
<gene>
    <name evidence="3" type="ORF">ACFSTE_20740</name>
</gene>
<dbReference type="SMART" id="SM00089">
    <property type="entry name" value="PKD"/>
    <property type="match status" value="2"/>
</dbReference>
<dbReference type="EMBL" id="JBHULX010000045">
    <property type="protein sequence ID" value="MFD2593277.1"/>
    <property type="molecule type" value="Genomic_DNA"/>
</dbReference>
<name>A0ABW5NDZ8_9FLAO</name>
<dbReference type="RefSeq" id="WP_176030679.1">
    <property type="nucleotide sequence ID" value="NZ_JBHSJV010000001.1"/>
</dbReference>
<dbReference type="Pfam" id="PF18911">
    <property type="entry name" value="PKD_4"/>
    <property type="match status" value="1"/>
</dbReference>
<evidence type="ECO:0000313" key="4">
    <source>
        <dbReference type="Proteomes" id="UP001597459"/>
    </source>
</evidence>
<organism evidence="3 4">
    <name type="scientific">Aquimarina hainanensis</name>
    <dbReference type="NCBI Taxonomy" id="1578017"/>
    <lineage>
        <taxon>Bacteria</taxon>
        <taxon>Pseudomonadati</taxon>
        <taxon>Bacteroidota</taxon>
        <taxon>Flavobacteriia</taxon>
        <taxon>Flavobacteriales</taxon>
        <taxon>Flavobacteriaceae</taxon>
        <taxon>Aquimarina</taxon>
    </lineage>
</organism>
<keyword evidence="4" id="KW-1185">Reference proteome</keyword>
<keyword evidence="1" id="KW-0812">Transmembrane</keyword>
<evidence type="ECO:0000313" key="3">
    <source>
        <dbReference type="EMBL" id="MFD2593277.1"/>
    </source>
</evidence>
<proteinExistence type="predicted"/>
<dbReference type="Proteomes" id="UP001597459">
    <property type="component" value="Unassembled WGS sequence"/>
</dbReference>
<feature type="transmembrane region" description="Helical" evidence="1">
    <location>
        <begin position="15"/>
        <end position="35"/>
    </location>
</feature>
<feature type="domain" description="PKD" evidence="2">
    <location>
        <begin position="147"/>
        <end position="192"/>
    </location>
</feature>
<accession>A0ABW5NDZ8</accession>
<evidence type="ECO:0000256" key="1">
    <source>
        <dbReference type="SAM" id="Phobius"/>
    </source>
</evidence>
<dbReference type="PROSITE" id="PS50093">
    <property type="entry name" value="PKD"/>
    <property type="match status" value="2"/>
</dbReference>
<dbReference type="SUPFAM" id="SSF49299">
    <property type="entry name" value="PKD domain"/>
    <property type="match status" value="2"/>
</dbReference>
<dbReference type="CDD" id="cd00146">
    <property type="entry name" value="PKD"/>
    <property type="match status" value="1"/>
</dbReference>
<dbReference type="InterPro" id="IPR035986">
    <property type="entry name" value="PKD_dom_sf"/>
</dbReference>
<comment type="caution">
    <text evidence="3">The sequence shown here is derived from an EMBL/GenBank/DDBJ whole genome shotgun (WGS) entry which is preliminary data.</text>
</comment>
<reference evidence="4" key="1">
    <citation type="journal article" date="2019" name="Int. J. Syst. Evol. Microbiol.">
        <title>The Global Catalogue of Microorganisms (GCM) 10K type strain sequencing project: providing services to taxonomists for standard genome sequencing and annotation.</title>
        <authorList>
            <consortium name="The Broad Institute Genomics Platform"/>
            <consortium name="The Broad Institute Genome Sequencing Center for Infectious Disease"/>
            <person name="Wu L."/>
            <person name="Ma J."/>
        </authorList>
    </citation>
    <scope>NUCLEOTIDE SEQUENCE [LARGE SCALE GENOMIC DNA]</scope>
    <source>
        <strain evidence="4">KCTC 42423</strain>
    </source>
</reference>